<evidence type="ECO:0000256" key="10">
    <source>
        <dbReference type="ARBA" id="ARBA00049185"/>
    </source>
</evidence>
<comment type="subunit">
    <text evidence="4">Homodimer.</text>
</comment>
<comment type="catalytic activity">
    <reaction evidence="10">
        <text>L-aspartate + 2-oxoglutarate = oxaloacetate + L-glutamate</text>
        <dbReference type="Rhea" id="RHEA:21824"/>
        <dbReference type="ChEBI" id="CHEBI:16452"/>
        <dbReference type="ChEBI" id="CHEBI:16810"/>
        <dbReference type="ChEBI" id="CHEBI:29985"/>
        <dbReference type="ChEBI" id="CHEBI:29991"/>
        <dbReference type="EC" id="2.6.1.1"/>
    </reaction>
</comment>
<dbReference type="GO" id="GO:0005829">
    <property type="term" value="C:cytosol"/>
    <property type="evidence" value="ECO:0007669"/>
    <property type="project" value="TreeGrafter"/>
</dbReference>
<dbReference type="InterPro" id="IPR015421">
    <property type="entry name" value="PyrdxlP-dep_Trfase_major"/>
</dbReference>
<evidence type="ECO:0000256" key="4">
    <source>
        <dbReference type="ARBA" id="ARBA00011738"/>
    </source>
</evidence>
<dbReference type="AlphaFoldDB" id="A0A9B0TEF5"/>
<dbReference type="OrthoDB" id="6752799at2759"/>
<dbReference type="Proteomes" id="UP000504623">
    <property type="component" value="Unplaced"/>
</dbReference>
<dbReference type="PANTHER" id="PTHR11879:SF6">
    <property type="entry name" value="ASPARTATE AMINOTRANSFERASE, CYTOPLASMIC 2-RELATED"/>
    <property type="match status" value="1"/>
</dbReference>
<evidence type="ECO:0000256" key="5">
    <source>
        <dbReference type="ARBA" id="ARBA00012753"/>
    </source>
</evidence>
<proteinExistence type="inferred from homology"/>
<dbReference type="GO" id="GO:0006532">
    <property type="term" value="P:aspartate biosynthetic process"/>
    <property type="evidence" value="ECO:0007669"/>
    <property type="project" value="TreeGrafter"/>
</dbReference>
<dbReference type="InterPro" id="IPR004839">
    <property type="entry name" value="Aminotransferase_I/II_large"/>
</dbReference>
<keyword evidence="9" id="KW-0663">Pyridoxal phosphate</keyword>
<evidence type="ECO:0000259" key="14">
    <source>
        <dbReference type="Pfam" id="PF00155"/>
    </source>
</evidence>
<dbReference type="InterPro" id="IPR015424">
    <property type="entry name" value="PyrdxlP-dep_Trfase"/>
</dbReference>
<sequence>MPSLSVFMDVPMAHKAEGSLLKSYKQDNHPNKMFLAYRVCMTEEGHPWVSPVVTKLRRQIAQDSSLNYEYTDVMGMKSFIQAALELLFGKHSQAIVENRVGGVHSVGDNGAFQLGARFLKTWHQDSQIVYITSFQKELHGLIFQDMGFTVYEYSFWDPTQMCMDPDTVINVVKQAPCGSILVIGNITDCKLTQCQWTNLMSIMKSKQIFPFFDITSQGLSSGDLCEDSRILRYFVAQGFEFFCSQSLSKNFGIYDEGVGLLVVVTHSNQHLLCVLSQMINFAHDLWLSPPTMGARIITSILSNPSLQGEWKHSVKRVVENIMLIKEKVKEKLRLLGTPGSWDHITDQKGTHSYLGLNSQQLEYLVKKKHIYIPRNGWINFTSVNANNIDYITQSINEAVLFTMDSKKYLQILTLAPAAPAPPRAPRMHRELSAVKAGLGCEQVGRAGGAGV</sequence>
<feature type="domain" description="Aminotransferase class I/classII large" evidence="14">
    <location>
        <begin position="40"/>
        <end position="395"/>
    </location>
</feature>
<organism evidence="15 16">
    <name type="scientific">Chrysochloris asiatica</name>
    <name type="common">Cape golden mole</name>
    <dbReference type="NCBI Taxonomy" id="185453"/>
    <lineage>
        <taxon>Eukaryota</taxon>
        <taxon>Metazoa</taxon>
        <taxon>Chordata</taxon>
        <taxon>Craniata</taxon>
        <taxon>Vertebrata</taxon>
        <taxon>Euteleostomi</taxon>
        <taxon>Mammalia</taxon>
        <taxon>Eutheria</taxon>
        <taxon>Afrotheria</taxon>
        <taxon>Chrysochloridae</taxon>
        <taxon>Chrysochlorinae</taxon>
        <taxon>Chrysochloris</taxon>
    </lineage>
</organism>
<dbReference type="PANTHER" id="PTHR11879">
    <property type="entry name" value="ASPARTATE AMINOTRANSFERASE"/>
    <property type="match status" value="1"/>
</dbReference>
<dbReference type="GO" id="GO:0030170">
    <property type="term" value="F:pyridoxal phosphate binding"/>
    <property type="evidence" value="ECO:0007669"/>
    <property type="project" value="InterPro"/>
</dbReference>
<evidence type="ECO:0000313" key="16">
    <source>
        <dbReference type="RefSeq" id="XP_006860060.1"/>
    </source>
</evidence>
<keyword evidence="15" id="KW-1185">Reference proteome</keyword>
<dbReference type="Gene3D" id="3.40.640.10">
    <property type="entry name" value="Type I PLP-dependent aspartate aminotransferase-like (Major domain)"/>
    <property type="match status" value="1"/>
</dbReference>
<dbReference type="SUPFAM" id="SSF53383">
    <property type="entry name" value="PLP-dependent transferases"/>
    <property type="match status" value="1"/>
</dbReference>
<dbReference type="EC" id="2.6.1.1" evidence="5"/>
<evidence type="ECO:0000256" key="12">
    <source>
        <dbReference type="ARBA" id="ARBA00076715"/>
    </source>
</evidence>
<comment type="cofactor">
    <cofactor evidence="1">
        <name>pyridoxal 5'-phosphate</name>
        <dbReference type="ChEBI" id="CHEBI:597326"/>
    </cofactor>
</comment>
<comment type="subcellular location">
    <subcellularLocation>
        <location evidence="2">Cytoplasm</location>
    </subcellularLocation>
</comment>
<evidence type="ECO:0000256" key="8">
    <source>
        <dbReference type="ARBA" id="ARBA00022679"/>
    </source>
</evidence>
<reference evidence="16" key="1">
    <citation type="submission" date="2025-08" db="UniProtKB">
        <authorList>
            <consortium name="RefSeq"/>
        </authorList>
    </citation>
    <scope>IDENTIFICATION</scope>
    <source>
        <tissue evidence="16">Spleen</tissue>
    </source>
</reference>
<dbReference type="RefSeq" id="XP_006860060.1">
    <property type="nucleotide sequence ID" value="XM_006859998.1"/>
</dbReference>
<dbReference type="GeneID" id="102836671"/>
<dbReference type="InterPro" id="IPR015422">
    <property type="entry name" value="PyrdxlP-dep_Trfase_small"/>
</dbReference>
<evidence type="ECO:0000256" key="1">
    <source>
        <dbReference type="ARBA" id="ARBA00001933"/>
    </source>
</evidence>
<dbReference type="Pfam" id="PF00155">
    <property type="entry name" value="Aminotran_1_2"/>
    <property type="match status" value="1"/>
</dbReference>
<name>A0A9B0TEF5_CHRAS</name>
<evidence type="ECO:0000313" key="15">
    <source>
        <dbReference type="Proteomes" id="UP000504623"/>
    </source>
</evidence>
<evidence type="ECO:0000256" key="13">
    <source>
        <dbReference type="ARBA" id="ARBA00077046"/>
    </source>
</evidence>
<dbReference type="InterPro" id="IPR000796">
    <property type="entry name" value="Asp_trans"/>
</dbReference>
<evidence type="ECO:0000256" key="6">
    <source>
        <dbReference type="ARBA" id="ARBA00022490"/>
    </source>
</evidence>
<evidence type="ECO:0000256" key="2">
    <source>
        <dbReference type="ARBA" id="ARBA00004496"/>
    </source>
</evidence>
<protein>
    <recommendedName>
        <fullName evidence="11">Putative aspartate aminotransferase, cytoplasmic 2</fullName>
        <ecNumber evidence="5">2.6.1.1</ecNumber>
    </recommendedName>
    <alternativeName>
        <fullName evidence="13">Glutamate oxaloacetate transaminase 1-like protein 1</fullName>
    </alternativeName>
    <alternativeName>
        <fullName evidence="12">Transaminase A-like protein 1</fullName>
    </alternativeName>
</protein>
<evidence type="ECO:0000256" key="9">
    <source>
        <dbReference type="ARBA" id="ARBA00022898"/>
    </source>
</evidence>
<dbReference type="CTD" id="137362"/>
<evidence type="ECO:0000256" key="3">
    <source>
        <dbReference type="ARBA" id="ARBA00007441"/>
    </source>
</evidence>
<keyword evidence="8" id="KW-0808">Transferase</keyword>
<dbReference type="GO" id="GO:0004069">
    <property type="term" value="F:L-aspartate:2-oxoglutarate aminotransferase activity"/>
    <property type="evidence" value="ECO:0007669"/>
    <property type="project" value="UniProtKB-EC"/>
</dbReference>
<gene>
    <name evidence="16" type="primary">GOT1L1</name>
</gene>
<evidence type="ECO:0000256" key="7">
    <source>
        <dbReference type="ARBA" id="ARBA00022576"/>
    </source>
</evidence>
<evidence type="ECO:0000256" key="11">
    <source>
        <dbReference type="ARBA" id="ARBA00072010"/>
    </source>
</evidence>
<accession>A0A9B0TEF5</accession>
<comment type="similarity">
    <text evidence="3">Belongs to the class-I pyridoxal-phosphate-dependent aminotransferase family.</text>
</comment>
<dbReference type="FunFam" id="3.40.640.10:FF:000098">
    <property type="entry name" value="Glutamic-oxaloacetic transaminase 1 like 1"/>
    <property type="match status" value="1"/>
</dbReference>
<dbReference type="Gene3D" id="3.90.1150.10">
    <property type="entry name" value="Aspartate Aminotransferase, domain 1"/>
    <property type="match status" value="1"/>
</dbReference>
<keyword evidence="6" id="KW-0963">Cytoplasm</keyword>
<dbReference type="PRINTS" id="PR00799">
    <property type="entry name" value="TRANSAMINASE"/>
</dbReference>
<keyword evidence="7 16" id="KW-0032">Aminotransferase</keyword>